<name>A0A2N5VD39_9BASI</name>
<dbReference type="EMBL" id="PGCI01000027">
    <property type="protein sequence ID" value="PLW47913.1"/>
    <property type="molecule type" value="Genomic_DNA"/>
</dbReference>
<feature type="region of interest" description="Disordered" evidence="1">
    <location>
        <begin position="46"/>
        <end position="67"/>
    </location>
</feature>
<reference evidence="2 3" key="1">
    <citation type="submission" date="2017-11" db="EMBL/GenBank/DDBJ databases">
        <title>De novo assembly and phasing of dikaryotic genomes from two isolates of Puccinia coronata f. sp. avenae, the causal agent of oat crown rust.</title>
        <authorList>
            <person name="Miller M.E."/>
            <person name="Zhang Y."/>
            <person name="Omidvar V."/>
            <person name="Sperschneider J."/>
            <person name="Schwessinger B."/>
            <person name="Raley C."/>
            <person name="Palmer J.M."/>
            <person name="Garnica D."/>
            <person name="Upadhyaya N."/>
            <person name="Rathjen J."/>
            <person name="Taylor J.M."/>
            <person name="Park R.F."/>
            <person name="Dodds P.N."/>
            <person name="Hirsch C.D."/>
            <person name="Kianian S.F."/>
            <person name="Figueroa M."/>
        </authorList>
    </citation>
    <scope>NUCLEOTIDE SEQUENCE [LARGE SCALE GENOMIC DNA]</scope>
    <source>
        <strain evidence="2">12SD80</strain>
    </source>
</reference>
<evidence type="ECO:0000313" key="2">
    <source>
        <dbReference type="EMBL" id="PLW47913.1"/>
    </source>
</evidence>
<proteinExistence type="predicted"/>
<organism evidence="2 3">
    <name type="scientific">Puccinia coronata f. sp. avenae</name>
    <dbReference type="NCBI Taxonomy" id="200324"/>
    <lineage>
        <taxon>Eukaryota</taxon>
        <taxon>Fungi</taxon>
        <taxon>Dikarya</taxon>
        <taxon>Basidiomycota</taxon>
        <taxon>Pucciniomycotina</taxon>
        <taxon>Pucciniomycetes</taxon>
        <taxon>Pucciniales</taxon>
        <taxon>Pucciniaceae</taxon>
        <taxon>Puccinia</taxon>
    </lineage>
</organism>
<evidence type="ECO:0000256" key="1">
    <source>
        <dbReference type="SAM" id="MobiDB-lite"/>
    </source>
</evidence>
<sequence length="107" mass="11397">MENLFVKGASLTKLGATQGGESAMGDYVVAAKLDIEEAEGISLSSKPLNVEEIHTNQGPPRPTGKETLGEATLKSKSVALAESHISSSNQTQSYLIVFTSSRNIRIY</sequence>
<accession>A0A2N5VD39</accession>
<protein>
    <submittedName>
        <fullName evidence="2">Uncharacterized protein</fullName>
    </submittedName>
</protein>
<dbReference type="Proteomes" id="UP000235392">
    <property type="component" value="Unassembled WGS sequence"/>
</dbReference>
<gene>
    <name evidence="2" type="ORF">PCASD_04969</name>
</gene>
<dbReference type="AlphaFoldDB" id="A0A2N5VD39"/>
<comment type="caution">
    <text evidence="2">The sequence shown here is derived from an EMBL/GenBank/DDBJ whole genome shotgun (WGS) entry which is preliminary data.</text>
</comment>
<evidence type="ECO:0000313" key="3">
    <source>
        <dbReference type="Proteomes" id="UP000235392"/>
    </source>
</evidence>